<evidence type="ECO:0000313" key="4">
    <source>
        <dbReference type="Proteomes" id="UP000235145"/>
    </source>
</evidence>
<keyword evidence="1" id="KW-0521">NADP</keyword>
<organism evidence="3 4">
    <name type="scientific">Lactuca sativa</name>
    <name type="common">Garden lettuce</name>
    <dbReference type="NCBI Taxonomy" id="4236"/>
    <lineage>
        <taxon>Eukaryota</taxon>
        <taxon>Viridiplantae</taxon>
        <taxon>Streptophyta</taxon>
        <taxon>Embryophyta</taxon>
        <taxon>Tracheophyta</taxon>
        <taxon>Spermatophyta</taxon>
        <taxon>Magnoliopsida</taxon>
        <taxon>eudicotyledons</taxon>
        <taxon>Gunneridae</taxon>
        <taxon>Pentapetalae</taxon>
        <taxon>asterids</taxon>
        <taxon>campanulids</taxon>
        <taxon>Asterales</taxon>
        <taxon>Asteraceae</taxon>
        <taxon>Cichorioideae</taxon>
        <taxon>Cichorieae</taxon>
        <taxon>Lactucinae</taxon>
        <taxon>Lactuca</taxon>
    </lineage>
</organism>
<reference evidence="3 4" key="1">
    <citation type="journal article" date="2017" name="Nat. Commun.">
        <title>Genome assembly with in vitro proximity ligation data and whole-genome triplication in lettuce.</title>
        <authorList>
            <person name="Reyes-Chin-Wo S."/>
            <person name="Wang Z."/>
            <person name="Yang X."/>
            <person name="Kozik A."/>
            <person name="Arikit S."/>
            <person name="Song C."/>
            <person name="Xia L."/>
            <person name="Froenicke L."/>
            <person name="Lavelle D.O."/>
            <person name="Truco M.J."/>
            <person name="Xia R."/>
            <person name="Zhu S."/>
            <person name="Xu C."/>
            <person name="Xu H."/>
            <person name="Xu X."/>
            <person name="Cox K."/>
            <person name="Korf I."/>
            <person name="Meyers B.C."/>
            <person name="Michelmore R.W."/>
        </authorList>
    </citation>
    <scope>NUCLEOTIDE SEQUENCE [LARGE SCALE GENOMIC DNA]</scope>
    <source>
        <strain evidence="4">cv. Salinas</strain>
        <tissue evidence="3">Seedlings</tissue>
    </source>
</reference>
<dbReference type="InterPro" id="IPR050791">
    <property type="entry name" value="Aldo-Keto_reductase"/>
</dbReference>
<dbReference type="PANTHER" id="PTHR43625">
    <property type="entry name" value="AFLATOXIN B1 ALDEHYDE REDUCTASE"/>
    <property type="match status" value="1"/>
</dbReference>
<evidence type="ECO:0008006" key="5">
    <source>
        <dbReference type="Google" id="ProtNLM"/>
    </source>
</evidence>
<keyword evidence="4" id="KW-1185">Reference proteome</keyword>
<name>A0A9R1UIC5_LACSA</name>
<accession>A0A9R1UIC5</accession>
<dbReference type="EMBL" id="NBSK02000009">
    <property type="protein sequence ID" value="KAJ0187496.1"/>
    <property type="molecule type" value="Genomic_DNA"/>
</dbReference>
<dbReference type="Gene3D" id="3.20.20.100">
    <property type="entry name" value="NADP-dependent oxidoreductase domain"/>
    <property type="match status" value="1"/>
</dbReference>
<evidence type="ECO:0000256" key="2">
    <source>
        <dbReference type="ARBA" id="ARBA00023002"/>
    </source>
</evidence>
<evidence type="ECO:0000256" key="1">
    <source>
        <dbReference type="ARBA" id="ARBA00022857"/>
    </source>
</evidence>
<dbReference type="InterPro" id="IPR036812">
    <property type="entry name" value="NAD(P)_OxRdtase_dom_sf"/>
</dbReference>
<keyword evidence="2" id="KW-0560">Oxidoreductase</keyword>
<dbReference type="GO" id="GO:0016491">
    <property type="term" value="F:oxidoreductase activity"/>
    <property type="evidence" value="ECO:0007669"/>
    <property type="project" value="UniProtKB-KW"/>
</dbReference>
<comment type="caution">
    <text evidence="3">The sequence shown here is derived from an EMBL/GenBank/DDBJ whole genome shotgun (WGS) entry which is preliminary data.</text>
</comment>
<protein>
    <recommendedName>
        <fullName evidence="5">NADP-dependent oxidoreductase domain-containing protein</fullName>
    </recommendedName>
</protein>
<dbReference type="PANTHER" id="PTHR43625:SF90">
    <property type="entry name" value="PERAKINE REDUCTASE"/>
    <property type="match status" value="1"/>
</dbReference>
<dbReference type="AlphaFoldDB" id="A0A9R1UIC5"/>
<evidence type="ECO:0000313" key="3">
    <source>
        <dbReference type="EMBL" id="KAJ0187496.1"/>
    </source>
</evidence>
<proteinExistence type="predicted"/>
<dbReference type="Proteomes" id="UP000235145">
    <property type="component" value="Unassembled WGS sequence"/>
</dbReference>
<sequence length="112" mass="12597">MRELKKLVEKGKVKRTHVVHLITAVQNEWSLSTIDLEDEIVPTCSNNSFEYIFCIELGIGIIGYIPIGWGFLDVGPSMVEKSIPNDLRNIVYERVNEMATRKGCTSAQLALT</sequence>
<dbReference type="SUPFAM" id="SSF51430">
    <property type="entry name" value="NAD(P)-linked oxidoreductase"/>
    <property type="match status" value="1"/>
</dbReference>
<gene>
    <name evidence="3" type="ORF">LSAT_V11C900455050</name>
</gene>